<protein>
    <recommendedName>
        <fullName evidence="3">PARP catalytic domain-containing protein</fullName>
    </recommendedName>
</protein>
<dbReference type="PANTHER" id="PTHR36649">
    <property type="entry name" value="UBIQUITIN-LIKE DOMAIN-CONTAINING PROTEIN"/>
    <property type="match status" value="1"/>
</dbReference>
<accession>A0A553RFR9</accession>
<evidence type="ECO:0000313" key="2">
    <source>
        <dbReference type="Proteomes" id="UP000316079"/>
    </source>
</evidence>
<dbReference type="Proteomes" id="UP000316079">
    <property type="component" value="Unassembled WGS sequence"/>
</dbReference>
<name>A0A553RFR9_9TELE</name>
<sequence length="262" mass="30277">MAEALSAIVGVKIKLESDVSHPETAWKLDVTDLPVATTLNRLPLIYPVSGIKRFYPKNQISYLRNEIFVTPDEIFHPCYDFDFRNVMDTKEECQRGNEPYHRPYGWMRFALKVKNKYADGNTWLGSCGWRNHSVSGEWPVSCHGTSLEGAQGISTSYYRAGPRDRFGRGIYSTPDLAVAIEYTKDKQFTSEMNGKTYKVILQNRINPLERVIISERFDYVKNSYPENQYWLVEVPEGISDEEERRIVENAIRPYGVLIKEIM</sequence>
<comment type="caution">
    <text evidence="1">The sequence shown here is derived from an EMBL/GenBank/DDBJ whole genome shotgun (WGS) entry which is preliminary data.</text>
</comment>
<dbReference type="Gene3D" id="3.90.175.10">
    <property type="entry name" value="Diphtheria Toxin, domain 1"/>
    <property type="match status" value="1"/>
</dbReference>
<dbReference type="SUPFAM" id="SSF56399">
    <property type="entry name" value="ADP-ribosylation"/>
    <property type="match status" value="1"/>
</dbReference>
<dbReference type="PANTHER" id="PTHR36649:SF28">
    <property type="entry name" value="UBIQUITIN-LIKE DOMAIN-CONTAINING PROTEIN"/>
    <property type="match status" value="1"/>
</dbReference>
<proteinExistence type="predicted"/>
<dbReference type="AlphaFoldDB" id="A0A553RFR9"/>
<dbReference type="OrthoDB" id="428577at2759"/>
<evidence type="ECO:0008006" key="3">
    <source>
        <dbReference type="Google" id="ProtNLM"/>
    </source>
</evidence>
<evidence type="ECO:0000313" key="1">
    <source>
        <dbReference type="EMBL" id="TRZ01021.1"/>
    </source>
</evidence>
<reference evidence="1 2" key="1">
    <citation type="journal article" date="2019" name="Sci. Data">
        <title>Hybrid genome assembly and annotation of Danionella translucida.</title>
        <authorList>
            <person name="Kadobianskyi M."/>
            <person name="Schulze L."/>
            <person name="Schuelke M."/>
            <person name="Judkewitz B."/>
        </authorList>
    </citation>
    <scope>NUCLEOTIDE SEQUENCE [LARGE SCALE GENOMIC DNA]</scope>
    <source>
        <strain evidence="1 2">Bolton</strain>
    </source>
</reference>
<dbReference type="EMBL" id="SRMA01024176">
    <property type="protein sequence ID" value="TRZ01021.1"/>
    <property type="molecule type" value="Genomic_DNA"/>
</dbReference>
<dbReference type="STRING" id="623744.A0A553RFR9"/>
<organism evidence="1 2">
    <name type="scientific">Danionella cerebrum</name>
    <dbReference type="NCBI Taxonomy" id="2873325"/>
    <lineage>
        <taxon>Eukaryota</taxon>
        <taxon>Metazoa</taxon>
        <taxon>Chordata</taxon>
        <taxon>Craniata</taxon>
        <taxon>Vertebrata</taxon>
        <taxon>Euteleostomi</taxon>
        <taxon>Actinopterygii</taxon>
        <taxon>Neopterygii</taxon>
        <taxon>Teleostei</taxon>
        <taxon>Ostariophysi</taxon>
        <taxon>Cypriniformes</taxon>
        <taxon>Danionidae</taxon>
        <taxon>Danioninae</taxon>
        <taxon>Danionella</taxon>
    </lineage>
</organism>
<keyword evidence="2" id="KW-1185">Reference proteome</keyword>
<gene>
    <name evidence="1" type="ORF">DNTS_016667</name>
</gene>